<keyword evidence="1" id="KW-1133">Transmembrane helix</keyword>
<feature type="transmembrane region" description="Helical" evidence="1">
    <location>
        <begin position="43"/>
        <end position="61"/>
    </location>
</feature>
<evidence type="ECO:0000313" key="2">
    <source>
        <dbReference type="EMBL" id="GAF92286.1"/>
    </source>
</evidence>
<dbReference type="AlphaFoldDB" id="X0TYS5"/>
<keyword evidence="1" id="KW-0472">Membrane</keyword>
<organism evidence="2">
    <name type="scientific">marine sediment metagenome</name>
    <dbReference type="NCBI Taxonomy" id="412755"/>
    <lineage>
        <taxon>unclassified sequences</taxon>
        <taxon>metagenomes</taxon>
        <taxon>ecological metagenomes</taxon>
    </lineage>
</organism>
<keyword evidence="1" id="KW-0812">Transmembrane</keyword>
<accession>X0TYS5</accession>
<evidence type="ECO:0000256" key="1">
    <source>
        <dbReference type="SAM" id="Phobius"/>
    </source>
</evidence>
<gene>
    <name evidence="2" type="ORF">S01H1_19173</name>
</gene>
<reference evidence="2" key="1">
    <citation type="journal article" date="2014" name="Front. Microbiol.">
        <title>High frequency of phylogenetically diverse reductive dehalogenase-homologous genes in deep subseafloor sedimentary metagenomes.</title>
        <authorList>
            <person name="Kawai M."/>
            <person name="Futagami T."/>
            <person name="Toyoda A."/>
            <person name="Takaki Y."/>
            <person name="Nishi S."/>
            <person name="Hori S."/>
            <person name="Arai W."/>
            <person name="Tsubouchi T."/>
            <person name="Morono Y."/>
            <person name="Uchiyama I."/>
            <person name="Ito T."/>
            <person name="Fujiyama A."/>
            <person name="Inagaki F."/>
            <person name="Takami H."/>
        </authorList>
    </citation>
    <scope>NUCLEOTIDE SEQUENCE</scope>
    <source>
        <strain evidence="2">Expedition CK06-06</strain>
    </source>
</reference>
<feature type="transmembrane region" description="Helical" evidence="1">
    <location>
        <begin position="103"/>
        <end position="124"/>
    </location>
</feature>
<name>X0TYS5_9ZZZZ</name>
<sequence>VRITGKAGAAFITSLSFSLMVAALVAILNLSVEEKGKFGSIEFIGAAVLCGLIIVFFLHMLPGWKASLWEFVLTSCIANTGLLVFYWLFIFPQTAGWVRVSDVPILVMLCLAGALVVAIIALFISKPFAAQEVSGQKGD</sequence>
<protein>
    <submittedName>
        <fullName evidence="2">Uncharacterized protein</fullName>
    </submittedName>
</protein>
<comment type="caution">
    <text evidence="2">The sequence shown here is derived from an EMBL/GenBank/DDBJ whole genome shotgun (WGS) entry which is preliminary data.</text>
</comment>
<feature type="transmembrane region" description="Helical" evidence="1">
    <location>
        <begin position="7"/>
        <end position="31"/>
    </location>
</feature>
<proteinExistence type="predicted"/>
<dbReference type="EMBL" id="BARS01010323">
    <property type="protein sequence ID" value="GAF92286.1"/>
    <property type="molecule type" value="Genomic_DNA"/>
</dbReference>
<feature type="transmembrane region" description="Helical" evidence="1">
    <location>
        <begin position="68"/>
        <end position="91"/>
    </location>
</feature>
<feature type="non-terminal residue" evidence="2">
    <location>
        <position position="1"/>
    </location>
</feature>